<accession>A0A1Y1WF91</accession>
<dbReference type="OrthoDB" id="5592474at2759"/>
<dbReference type="EMBL" id="MCFD01000003">
    <property type="protein sequence ID" value="ORX72157.1"/>
    <property type="molecule type" value="Genomic_DNA"/>
</dbReference>
<dbReference type="GeneID" id="63799732"/>
<dbReference type="Proteomes" id="UP000193922">
    <property type="component" value="Unassembled WGS sequence"/>
</dbReference>
<dbReference type="RefSeq" id="XP_040745581.1">
    <property type="nucleotide sequence ID" value="XM_040883084.1"/>
</dbReference>
<feature type="compositionally biased region" description="Low complexity" evidence="1">
    <location>
        <begin position="212"/>
        <end position="224"/>
    </location>
</feature>
<feature type="region of interest" description="Disordered" evidence="1">
    <location>
        <begin position="1"/>
        <end position="88"/>
    </location>
</feature>
<feature type="compositionally biased region" description="Low complexity" evidence="1">
    <location>
        <begin position="117"/>
        <end position="135"/>
    </location>
</feature>
<feature type="compositionally biased region" description="Polar residues" evidence="1">
    <location>
        <begin position="1"/>
        <end position="54"/>
    </location>
</feature>
<feature type="region of interest" description="Disordered" evidence="1">
    <location>
        <begin position="318"/>
        <end position="391"/>
    </location>
</feature>
<evidence type="ECO:0000256" key="1">
    <source>
        <dbReference type="SAM" id="MobiDB-lite"/>
    </source>
</evidence>
<evidence type="ECO:0000313" key="2">
    <source>
        <dbReference type="EMBL" id="ORX72157.1"/>
    </source>
</evidence>
<keyword evidence="3" id="KW-1185">Reference proteome</keyword>
<feature type="compositionally biased region" description="Polar residues" evidence="1">
    <location>
        <begin position="136"/>
        <end position="153"/>
    </location>
</feature>
<feature type="compositionally biased region" description="Polar residues" evidence="1">
    <location>
        <begin position="262"/>
        <end position="271"/>
    </location>
</feature>
<name>A0A1Y1WF91_9FUNG</name>
<evidence type="ECO:0000313" key="3">
    <source>
        <dbReference type="Proteomes" id="UP000193922"/>
    </source>
</evidence>
<comment type="caution">
    <text evidence="2">The sequence shown here is derived from an EMBL/GenBank/DDBJ whole genome shotgun (WGS) entry which is preliminary data.</text>
</comment>
<feature type="region of interest" description="Disordered" evidence="1">
    <location>
        <begin position="105"/>
        <end position="157"/>
    </location>
</feature>
<gene>
    <name evidence="2" type="ORF">DL89DRAFT_109318</name>
</gene>
<proteinExistence type="predicted"/>
<feature type="compositionally biased region" description="Low complexity" evidence="1">
    <location>
        <begin position="372"/>
        <end position="391"/>
    </location>
</feature>
<dbReference type="AlphaFoldDB" id="A0A1Y1WF91"/>
<reference evidence="2 3" key="1">
    <citation type="submission" date="2016-07" db="EMBL/GenBank/DDBJ databases">
        <title>Pervasive Adenine N6-methylation of Active Genes in Fungi.</title>
        <authorList>
            <consortium name="DOE Joint Genome Institute"/>
            <person name="Mondo S.J."/>
            <person name="Dannebaum R.O."/>
            <person name="Kuo R.C."/>
            <person name="Labutti K."/>
            <person name="Haridas S."/>
            <person name="Kuo A."/>
            <person name="Salamov A."/>
            <person name="Ahrendt S.R."/>
            <person name="Lipzen A."/>
            <person name="Sullivan W."/>
            <person name="Andreopoulos W.B."/>
            <person name="Clum A."/>
            <person name="Lindquist E."/>
            <person name="Daum C."/>
            <person name="Ramamoorthy G.K."/>
            <person name="Gryganskyi A."/>
            <person name="Culley D."/>
            <person name="Magnuson J.K."/>
            <person name="James T.Y."/>
            <person name="O'Malley M.A."/>
            <person name="Stajich J.E."/>
            <person name="Spatafora J.W."/>
            <person name="Visel A."/>
            <person name="Grigoriev I.V."/>
        </authorList>
    </citation>
    <scope>NUCLEOTIDE SEQUENCE [LARGE SCALE GENOMIC DNA]</scope>
    <source>
        <strain evidence="2 3">ATCC 12442</strain>
    </source>
</reference>
<feature type="region of interest" description="Disordered" evidence="1">
    <location>
        <begin position="175"/>
        <end position="275"/>
    </location>
</feature>
<feature type="compositionally biased region" description="Polar residues" evidence="1">
    <location>
        <begin position="229"/>
        <end position="239"/>
    </location>
</feature>
<sequence length="391" mass="39750">MTETSPSPAMLSGSASSHRSNSFSQSPLMSMSPPAQGSYTTNIVRMPAPSTTPGKPSPFPSKVTADDGTRKQSGIGGPVKRRESLSGIGANLRSARVAGMGRAVSKGVADEQKPSGLSNLLRRASTRRTSGATSNIPSAPTTVQRRGSVSSSAGRHVDTTTKHAGVTVAATSTAYTEKPRLTRHNSISVRVDYPDNASNRLSSSASPPPVPADSSSRSPSAIPAMGCHRSTSQAQSSFDSGPLNIRMVRHGDDAASAGFSPVSPQASSNPGMTVGSPNAGKIWDVVGSPTSPTVVYAPINKLAGIGGVAGGKKKMQAQGAGIGGTSGKDWMSDRPSGIGAPVAHRSLPKSNLTQALKSLVIDRKRSESSTGNSASVSPNPAAATSTSPDAN</sequence>
<protein>
    <submittedName>
        <fullName evidence="2">Uncharacterized protein</fullName>
    </submittedName>
</protein>
<organism evidence="2 3">
    <name type="scientific">Linderina pennispora</name>
    <dbReference type="NCBI Taxonomy" id="61395"/>
    <lineage>
        <taxon>Eukaryota</taxon>
        <taxon>Fungi</taxon>
        <taxon>Fungi incertae sedis</taxon>
        <taxon>Zoopagomycota</taxon>
        <taxon>Kickxellomycotina</taxon>
        <taxon>Kickxellomycetes</taxon>
        <taxon>Kickxellales</taxon>
        <taxon>Kickxellaceae</taxon>
        <taxon>Linderina</taxon>
    </lineage>
</organism>